<evidence type="ECO:0000256" key="1">
    <source>
        <dbReference type="ARBA" id="ARBA00004123"/>
    </source>
</evidence>
<dbReference type="PROSITE" id="PS51437">
    <property type="entry name" value="CG_1"/>
    <property type="match status" value="1"/>
</dbReference>
<dbReference type="InterPro" id="IPR002909">
    <property type="entry name" value="IPT_dom"/>
</dbReference>
<dbReference type="SMART" id="SM00015">
    <property type="entry name" value="IQ"/>
    <property type="match status" value="3"/>
</dbReference>
<dbReference type="InterPro" id="IPR013783">
    <property type="entry name" value="Ig-like_fold"/>
</dbReference>
<keyword evidence="5" id="KW-0106">Calcium</keyword>
<keyword evidence="14" id="KW-0539">Nucleus</keyword>
<keyword evidence="4" id="KW-0677">Repeat</keyword>
<dbReference type="Gene3D" id="2.60.40.10">
    <property type="entry name" value="Immunoglobulins"/>
    <property type="match status" value="1"/>
</dbReference>
<evidence type="ECO:0000256" key="7">
    <source>
        <dbReference type="ARBA" id="ARBA00023015"/>
    </source>
</evidence>
<dbReference type="PANTHER" id="PTHR23335">
    <property type="entry name" value="CALMODULIN-BINDING TRANSCRIPTION ACTIVATOR CAMTA"/>
    <property type="match status" value="1"/>
</dbReference>
<comment type="subcellular location">
    <subcellularLocation>
        <location evidence="1">Nucleus</location>
    </subcellularLocation>
</comment>
<dbReference type="Pfam" id="PF12796">
    <property type="entry name" value="Ank_2"/>
    <property type="match status" value="1"/>
</dbReference>
<dbReference type="InterPro" id="IPR027417">
    <property type="entry name" value="P-loop_NTPase"/>
</dbReference>
<keyword evidence="13" id="KW-0804">Transcription</keyword>
<accession>A0AAV5I545</accession>
<dbReference type="SUPFAM" id="SSF81296">
    <property type="entry name" value="E set domains"/>
    <property type="match status" value="1"/>
</dbReference>
<evidence type="ECO:0000256" key="2">
    <source>
        <dbReference type="ARBA" id="ARBA00008267"/>
    </source>
</evidence>
<dbReference type="InterPro" id="IPR002110">
    <property type="entry name" value="Ankyrin_rpt"/>
</dbReference>
<dbReference type="SUPFAM" id="SSF48403">
    <property type="entry name" value="Ankyrin repeat"/>
    <property type="match status" value="1"/>
</dbReference>
<dbReference type="GO" id="GO:0009409">
    <property type="term" value="P:response to cold"/>
    <property type="evidence" value="ECO:0007669"/>
    <property type="project" value="UniProtKB-ARBA"/>
</dbReference>
<evidence type="ECO:0000313" key="19">
    <source>
        <dbReference type="Proteomes" id="UP001054252"/>
    </source>
</evidence>
<dbReference type="PROSITE" id="PS50096">
    <property type="entry name" value="IQ"/>
    <property type="match status" value="3"/>
</dbReference>
<evidence type="ECO:0000256" key="5">
    <source>
        <dbReference type="ARBA" id="ARBA00022837"/>
    </source>
</evidence>
<dbReference type="Gene3D" id="1.25.40.20">
    <property type="entry name" value="Ankyrin repeat-containing domain"/>
    <property type="match status" value="1"/>
</dbReference>
<dbReference type="Gene3D" id="1.20.5.190">
    <property type="match status" value="1"/>
</dbReference>
<protein>
    <recommendedName>
        <fullName evidence="17">CG-1 domain-containing protein</fullName>
    </recommendedName>
</protein>
<evidence type="ECO:0000256" key="10">
    <source>
        <dbReference type="ARBA" id="ARBA00023054"/>
    </source>
</evidence>
<evidence type="ECO:0000256" key="15">
    <source>
        <dbReference type="PROSITE-ProRule" id="PRU00023"/>
    </source>
</evidence>
<keyword evidence="9 15" id="KW-0040">ANK repeat</keyword>
<comment type="caution">
    <text evidence="18">The sequence shown here is derived from an EMBL/GenBank/DDBJ whole genome shotgun (WGS) entry which is preliminary data.</text>
</comment>
<dbReference type="InterPro" id="IPR014756">
    <property type="entry name" value="Ig_E-set"/>
</dbReference>
<dbReference type="InterPro" id="IPR005559">
    <property type="entry name" value="CG-1_dom"/>
</dbReference>
<dbReference type="SMART" id="SM01076">
    <property type="entry name" value="CG-1"/>
    <property type="match status" value="1"/>
</dbReference>
<feature type="repeat" description="ANK" evidence="15">
    <location>
        <begin position="639"/>
        <end position="671"/>
    </location>
</feature>
<keyword evidence="11" id="KW-0238">DNA-binding</keyword>
<dbReference type="Pfam" id="PF00612">
    <property type="entry name" value="IQ"/>
    <property type="match status" value="2"/>
</dbReference>
<organism evidence="18 19">
    <name type="scientific">Rubroshorea leprosula</name>
    <dbReference type="NCBI Taxonomy" id="152421"/>
    <lineage>
        <taxon>Eukaryota</taxon>
        <taxon>Viridiplantae</taxon>
        <taxon>Streptophyta</taxon>
        <taxon>Embryophyta</taxon>
        <taxon>Tracheophyta</taxon>
        <taxon>Spermatophyta</taxon>
        <taxon>Magnoliopsida</taxon>
        <taxon>eudicotyledons</taxon>
        <taxon>Gunneridae</taxon>
        <taxon>Pentapetalae</taxon>
        <taxon>rosids</taxon>
        <taxon>malvids</taxon>
        <taxon>Malvales</taxon>
        <taxon>Dipterocarpaceae</taxon>
        <taxon>Rubroshorea</taxon>
    </lineage>
</organism>
<dbReference type="Proteomes" id="UP001054252">
    <property type="component" value="Unassembled WGS sequence"/>
</dbReference>
<evidence type="ECO:0000256" key="4">
    <source>
        <dbReference type="ARBA" id="ARBA00022737"/>
    </source>
</evidence>
<keyword evidence="10" id="KW-0175">Coiled coil</keyword>
<reference evidence="18 19" key="1">
    <citation type="journal article" date="2021" name="Commun. Biol.">
        <title>The genome of Shorea leprosula (Dipterocarpaceae) highlights the ecological relevance of drought in aseasonal tropical rainforests.</title>
        <authorList>
            <person name="Ng K.K.S."/>
            <person name="Kobayashi M.J."/>
            <person name="Fawcett J.A."/>
            <person name="Hatakeyama M."/>
            <person name="Paape T."/>
            <person name="Ng C.H."/>
            <person name="Ang C.C."/>
            <person name="Tnah L.H."/>
            <person name="Lee C.T."/>
            <person name="Nishiyama T."/>
            <person name="Sese J."/>
            <person name="O'Brien M.J."/>
            <person name="Copetti D."/>
            <person name="Mohd Noor M.I."/>
            <person name="Ong R.C."/>
            <person name="Putra M."/>
            <person name="Sireger I.Z."/>
            <person name="Indrioko S."/>
            <person name="Kosugi Y."/>
            <person name="Izuno A."/>
            <person name="Isagi Y."/>
            <person name="Lee S.L."/>
            <person name="Shimizu K.K."/>
        </authorList>
    </citation>
    <scope>NUCLEOTIDE SEQUENCE [LARGE SCALE GENOMIC DNA]</scope>
    <source>
        <strain evidence="18">214</strain>
    </source>
</reference>
<proteinExistence type="inferred from homology"/>
<evidence type="ECO:0000313" key="18">
    <source>
        <dbReference type="EMBL" id="GKU92789.1"/>
    </source>
</evidence>
<evidence type="ECO:0000256" key="8">
    <source>
        <dbReference type="ARBA" id="ARBA00023016"/>
    </source>
</evidence>
<dbReference type="GO" id="GO:0005516">
    <property type="term" value="F:calmodulin binding"/>
    <property type="evidence" value="ECO:0007669"/>
    <property type="project" value="UniProtKB-KW"/>
</dbReference>
<feature type="region of interest" description="Disordered" evidence="16">
    <location>
        <begin position="130"/>
        <end position="183"/>
    </location>
</feature>
<dbReference type="CDD" id="cd00102">
    <property type="entry name" value="IPT"/>
    <property type="match status" value="1"/>
</dbReference>
<dbReference type="InterPro" id="IPR036770">
    <property type="entry name" value="Ankyrin_rpt-contain_sf"/>
</dbReference>
<keyword evidence="12" id="KW-0010">Activator</keyword>
<dbReference type="SMART" id="SM00248">
    <property type="entry name" value="ANK"/>
    <property type="match status" value="2"/>
</dbReference>
<evidence type="ECO:0000256" key="6">
    <source>
        <dbReference type="ARBA" id="ARBA00022860"/>
    </source>
</evidence>
<feature type="compositionally biased region" description="Low complexity" evidence="16">
    <location>
        <begin position="138"/>
        <end position="156"/>
    </location>
</feature>
<keyword evidence="3" id="KW-0597">Phosphoprotein</keyword>
<feature type="compositionally biased region" description="Low complexity" evidence="16">
    <location>
        <begin position="170"/>
        <end position="183"/>
    </location>
</feature>
<evidence type="ECO:0000256" key="14">
    <source>
        <dbReference type="ARBA" id="ARBA00023242"/>
    </source>
</evidence>
<keyword evidence="19" id="KW-1185">Reference proteome</keyword>
<evidence type="ECO:0000256" key="9">
    <source>
        <dbReference type="ARBA" id="ARBA00023043"/>
    </source>
</evidence>
<dbReference type="PROSITE" id="PS50088">
    <property type="entry name" value="ANK_REPEAT"/>
    <property type="match status" value="1"/>
</dbReference>
<dbReference type="GO" id="GO:0006357">
    <property type="term" value="P:regulation of transcription by RNA polymerase II"/>
    <property type="evidence" value="ECO:0007669"/>
    <property type="project" value="TreeGrafter"/>
</dbReference>
<gene>
    <name evidence="18" type="ORF">SLEP1_g6467</name>
</gene>
<evidence type="ECO:0000256" key="3">
    <source>
        <dbReference type="ARBA" id="ARBA00022553"/>
    </source>
</evidence>
<dbReference type="GO" id="GO:0003712">
    <property type="term" value="F:transcription coregulator activity"/>
    <property type="evidence" value="ECO:0007669"/>
    <property type="project" value="TreeGrafter"/>
</dbReference>
<evidence type="ECO:0000259" key="17">
    <source>
        <dbReference type="PROSITE" id="PS51437"/>
    </source>
</evidence>
<dbReference type="InterPro" id="IPR000048">
    <property type="entry name" value="IQ_motif_EF-hand-BS"/>
</dbReference>
<evidence type="ECO:0000256" key="11">
    <source>
        <dbReference type="ARBA" id="ARBA00023125"/>
    </source>
</evidence>
<dbReference type="Pfam" id="PF01833">
    <property type="entry name" value="TIG"/>
    <property type="match status" value="1"/>
</dbReference>
<dbReference type="PROSITE" id="PS50297">
    <property type="entry name" value="ANK_REP_REGION"/>
    <property type="match status" value="1"/>
</dbReference>
<evidence type="ECO:0000256" key="16">
    <source>
        <dbReference type="SAM" id="MobiDB-lite"/>
    </source>
</evidence>
<name>A0AAV5I545_9ROSI</name>
<dbReference type="GO" id="GO:0003690">
    <property type="term" value="F:double-stranded DNA binding"/>
    <property type="evidence" value="ECO:0007669"/>
    <property type="project" value="TreeGrafter"/>
</dbReference>
<evidence type="ECO:0000256" key="13">
    <source>
        <dbReference type="ARBA" id="ARBA00023163"/>
    </source>
</evidence>
<keyword evidence="7" id="KW-0805">Transcription regulation</keyword>
<dbReference type="EMBL" id="BPVZ01000006">
    <property type="protein sequence ID" value="GKU92789.1"/>
    <property type="molecule type" value="Genomic_DNA"/>
</dbReference>
<dbReference type="FunFam" id="2.60.40.10:FF:000314">
    <property type="entry name" value="Calmodulin-binding transcription activator 2"/>
    <property type="match status" value="1"/>
</dbReference>
<dbReference type="FunFam" id="1.20.5.190:FF:000003">
    <property type="entry name" value="Calmodulin-binding transcription activator 2"/>
    <property type="match status" value="1"/>
</dbReference>
<keyword evidence="6" id="KW-0112">Calmodulin-binding</keyword>
<dbReference type="GO" id="GO:0005634">
    <property type="term" value="C:nucleus"/>
    <property type="evidence" value="ECO:0007669"/>
    <property type="project" value="UniProtKB-SubCell"/>
</dbReference>
<dbReference type="AlphaFoldDB" id="A0AAV5I545"/>
<dbReference type="PANTHER" id="PTHR23335:SF1">
    <property type="entry name" value="CALMODULIN-BINDING TRANSCRIPTION ACTIVATOR, ISOFORM F"/>
    <property type="match status" value="1"/>
</dbReference>
<dbReference type="SUPFAM" id="SSF52540">
    <property type="entry name" value="P-loop containing nucleoside triphosphate hydrolases"/>
    <property type="match status" value="1"/>
</dbReference>
<dbReference type="Pfam" id="PF03859">
    <property type="entry name" value="CG-1"/>
    <property type="match status" value="1"/>
</dbReference>
<feature type="domain" description="CG-1" evidence="17">
    <location>
        <begin position="7"/>
        <end position="133"/>
    </location>
</feature>
<keyword evidence="8" id="KW-0346">Stress response</keyword>
<sequence>MQSDYDINKLFQEAQTRWLKPAEVLFILQNNEKYLLTQEPPHKPTSGSLLLFNKRVTRFFRKDGHSWRKKRDGKTVGEAHERLKVGNVETLNCYYAHGEHNPNFQRRSYWMLDTAHEHIVLVHYREINEGKPSPESISQSPGLSSAVSPSSNSHTSQNPGSNSVISDIYEPSQSLSSPGSVEVSSNIGIKNKGVDNAEKHTSSADIEVGQALRRLEEQLSLTEDTIKDISPFSSKDDDLEILEFGKEIFKQEPLHGQDYILQDQLYTGMGNYPNNLMLSSDRGLLGENGGYYQANSNDYVDDPEESLYWMNVLETGKTSSHVESQGKLQSSSMRGAAEQQELSYWSNYDASNIQDYFMLQPQEVRSADIPPHSSAIETVETNSDYYTMLFNQGQIGSPLPADSNVIIAQKQKFTIQEISPDWGYSTDSTKVIIVGSFLCDPSASVWACMFGETEVPVKILQEGVICCEAPPHRRGKVNLCITCGNQESCSEVREFEYRAKTSSSDTEAPKSTEELLILVRCVQMLLSDLPPQKGGSTESGIHLLRKLKADDDSWNHVIEDLLVGNGNSSGTIYWLLQELLKDKLQQWLSSRSKEAWNQPGCSLSKKEQGIIHMAAGLGFEWALNAILSHGVSINFRDINGWTALHWAARFGREKMVAALVASGASAGAVTDPHSQDPIGKTAASIAESSGHVGLAGYLSEVALTSHLSSLTLEESEFSKGSAEMAAELTVKSISKGATASIEDQLSLKDTLAAVRNAAQAAARIQNAFRAHSFRKRQQIEAAVAAAALDEYGLCADDIQELSALSRLTYGNARHYNTAALSIQKKYRGWKGRKDFLELRQKVVKIQAHVRGYQVRKKYKVICWAVGILDKVILRWRRKGVGLRGYRPETEPIDSSEGEDEDILKVFRRQKVDGAIDESVSRVLNMVDSPDARQQYRRMLEKYRQAKAELADTSKPAVSISVDDIANMVDDDFF</sequence>
<comment type="similarity">
    <text evidence="2">Belongs to the CAMTA family.</text>
</comment>
<evidence type="ECO:0000256" key="12">
    <source>
        <dbReference type="ARBA" id="ARBA00023159"/>
    </source>
</evidence>